<comment type="caution">
    <text evidence="1">The sequence shown here is derived from an EMBL/GenBank/DDBJ whole genome shotgun (WGS) entry which is preliminary data.</text>
</comment>
<organism evidence="1 2">
    <name type="scientific">Dreissena polymorpha</name>
    <name type="common">Zebra mussel</name>
    <name type="synonym">Mytilus polymorpha</name>
    <dbReference type="NCBI Taxonomy" id="45954"/>
    <lineage>
        <taxon>Eukaryota</taxon>
        <taxon>Metazoa</taxon>
        <taxon>Spiralia</taxon>
        <taxon>Lophotrochozoa</taxon>
        <taxon>Mollusca</taxon>
        <taxon>Bivalvia</taxon>
        <taxon>Autobranchia</taxon>
        <taxon>Heteroconchia</taxon>
        <taxon>Euheterodonta</taxon>
        <taxon>Imparidentia</taxon>
        <taxon>Neoheterodontei</taxon>
        <taxon>Myida</taxon>
        <taxon>Dreissenoidea</taxon>
        <taxon>Dreissenidae</taxon>
        <taxon>Dreissena</taxon>
    </lineage>
</organism>
<keyword evidence="2" id="KW-1185">Reference proteome</keyword>
<dbReference type="AlphaFoldDB" id="A0A9D4CT80"/>
<evidence type="ECO:0000313" key="2">
    <source>
        <dbReference type="Proteomes" id="UP000828390"/>
    </source>
</evidence>
<reference evidence="1" key="2">
    <citation type="submission" date="2020-11" db="EMBL/GenBank/DDBJ databases">
        <authorList>
            <person name="McCartney M.A."/>
            <person name="Auch B."/>
            <person name="Kono T."/>
            <person name="Mallez S."/>
            <person name="Becker A."/>
            <person name="Gohl D.M."/>
            <person name="Silverstein K.A.T."/>
            <person name="Koren S."/>
            <person name="Bechman K.B."/>
            <person name="Herman A."/>
            <person name="Abrahante J.E."/>
            <person name="Garbe J."/>
        </authorList>
    </citation>
    <scope>NUCLEOTIDE SEQUENCE</scope>
    <source>
        <strain evidence="1">Duluth1</strain>
        <tissue evidence="1">Whole animal</tissue>
    </source>
</reference>
<reference evidence="1" key="1">
    <citation type="journal article" date="2019" name="bioRxiv">
        <title>The Genome of the Zebra Mussel, Dreissena polymorpha: A Resource for Invasive Species Research.</title>
        <authorList>
            <person name="McCartney M.A."/>
            <person name="Auch B."/>
            <person name="Kono T."/>
            <person name="Mallez S."/>
            <person name="Zhang Y."/>
            <person name="Obille A."/>
            <person name="Becker A."/>
            <person name="Abrahante J.E."/>
            <person name="Garbe J."/>
            <person name="Badalamenti J.P."/>
            <person name="Herman A."/>
            <person name="Mangelson H."/>
            <person name="Liachko I."/>
            <person name="Sullivan S."/>
            <person name="Sone E.D."/>
            <person name="Koren S."/>
            <person name="Silverstein K.A.T."/>
            <person name="Beckman K.B."/>
            <person name="Gohl D.M."/>
        </authorList>
    </citation>
    <scope>NUCLEOTIDE SEQUENCE</scope>
    <source>
        <strain evidence="1">Duluth1</strain>
        <tissue evidence="1">Whole animal</tissue>
    </source>
</reference>
<gene>
    <name evidence="1" type="ORF">DPMN_056317</name>
</gene>
<accession>A0A9D4CT80</accession>
<sequence length="64" mass="6997">MDTAQVSQSPSGHGLLGYLQSTFGLDTARVICTLLSGLIQLEVCYFAEHYDRCSVPALFIDGWT</sequence>
<dbReference type="EMBL" id="JAIWYP010000012">
    <property type="protein sequence ID" value="KAH3730334.1"/>
    <property type="molecule type" value="Genomic_DNA"/>
</dbReference>
<protein>
    <submittedName>
        <fullName evidence="1">Uncharacterized protein</fullName>
    </submittedName>
</protein>
<dbReference type="Proteomes" id="UP000828390">
    <property type="component" value="Unassembled WGS sequence"/>
</dbReference>
<proteinExistence type="predicted"/>
<name>A0A9D4CT80_DREPO</name>
<evidence type="ECO:0000313" key="1">
    <source>
        <dbReference type="EMBL" id="KAH3730334.1"/>
    </source>
</evidence>